<evidence type="ECO:0008006" key="4">
    <source>
        <dbReference type="Google" id="ProtNLM"/>
    </source>
</evidence>
<dbReference type="Proteomes" id="UP001180840">
    <property type="component" value="Unassembled WGS sequence"/>
</dbReference>
<organism evidence="2 3">
    <name type="scientific">Corynebacterium guangdongense</name>
    <dbReference type="NCBI Taxonomy" id="1783348"/>
    <lineage>
        <taxon>Bacteria</taxon>
        <taxon>Bacillati</taxon>
        <taxon>Actinomycetota</taxon>
        <taxon>Actinomycetes</taxon>
        <taxon>Mycobacteriales</taxon>
        <taxon>Corynebacteriaceae</taxon>
        <taxon>Corynebacterium</taxon>
    </lineage>
</organism>
<gene>
    <name evidence="2" type="ORF">J2S39_001931</name>
</gene>
<protein>
    <recommendedName>
        <fullName evidence="4">META domain-containing protein</fullName>
    </recommendedName>
</protein>
<evidence type="ECO:0000313" key="3">
    <source>
        <dbReference type="Proteomes" id="UP001180840"/>
    </source>
</evidence>
<feature type="chain" id="PRO_5045803555" description="META domain-containing protein" evidence="1">
    <location>
        <begin position="19"/>
        <end position="166"/>
    </location>
</feature>
<proteinExistence type="predicted"/>
<evidence type="ECO:0000313" key="2">
    <source>
        <dbReference type="EMBL" id="MDR7330255.1"/>
    </source>
</evidence>
<name>A0ABU1ZZA1_9CORY</name>
<reference evidence="2" key="1">
    <citation type="submission" date="2023-07" db="EMBL/GenBank/DDBJ databases">
        <title>Sequencing the genomes of 1000 actinobacteria strains.</title>
        <authorList>
            <person name="Klenk H.-P."/>
        </authorList>
    </citation>
    <scope>NUCLEOTIDE SEQUENCE</scope>
    <source>
        <strain evidence="2">DSM 107476</strain>
    </source>
</reference>
<dbReference type="PROSITE" id="PS51257">
    <property type="entry name" value="PROKAR_LIPOPROTEIN"/>
    <property type="match status" value="1"/>
</dbReference>
<keyword evidence="3" id="KW-1185">Reference proteome</keyword>
<dbReference type="EMBL" id="JAVDXZ010000001">
    <property type="protein sequence ID" value="MDR7330255.1"/>
    <property type="molecule type" value="Genomic_DNA"/>
</dbReference>
<sequence>MRRPLVLLAAAIVLSACAPDPAPVEGSLIGQTWQVTDIYTTPEAPSTVSGSAAGAVQLVFGESSATGSTGCAPIQAEATFLAGRDPDSAPVPADEAEAVVFSDVGIPDPGEAGVACEGTRAWAHEHMTGLLTEGATFDIEAVSPAEMVLTLRGDVVDRPALRLATR</sequence>
<evidence type="ECO:0000256" key="1">
    <source>
        <dbReference type="SAM" id="SignalP"/>
    </source>
</evidence>
<comment type="caution">
    <text evidence="2">The sequence shown here is derived from an EMBL/GenBank/DDBJ whole genome shotgun (WGS) entry which is preliminary data.</text>
</comment>
<feature type="signal peptide" evidence="1">
    <location>
        <begin position="1"/>
        <end position="18"/>
    </location>
</feature>
<keyword evidence="1" id="KW-0732">Signal</keyword>
<accession>A0ABU1ZZA1</accession>
<dbReference type="RefSeq" id="WP_290195766.1">
    <property type="nucleotide sequence ID" value="NZ_CP047654.1"/>
</dbReference>